<dbReference type="RefSeq" id="XP_007418112.1">
    <property type="nucleotide sequence ID" value="XM_007418050.1"/>
</dbReference>
<dbReference type="EMBL" id="GL883172">
    <property type="protein sequence ID" value="EGF98621.1"/>
    <property type="molecule type" value="Genomic_DNA"/>
</dbReference>
<reference evidence="3" key="1">
    <citation type="journal article" date="2011" name="Proc. Natl. Acad. Sci. U.S.A.">
        <title>Obligate biotrophy features unraveled by the genomic analysis of rust fungi.</title>
        <authorList>
            <person name="Duplessis S."/>
            <person name="Cuomo C.A."/>
            <person name="Lin Y.-C."/>
            <person name="Aerts A."/>
            <person name="Tisserant E."/>
            <person name="Veneault-Fourrey C."/>
            <person name="Joly D.L."/>
            <person name="Hacquard S."/>
            <person name="Amselem J."/>
            <person name="Cantarel B.L."/>
            <person name="Chiu R."/>
            <person name="Coutinho P.M."/>
            <person name="Feau N."/>
            <person name="Field M."/>
            <person name="Frey P."/>
            <person name="Gelhaye E."/>
            <person name="Goldberg J."/>
            <person name="Grabherr M.G."/>
            <person name="Kodira C.D."/>
            <person name="Kohler A."/>
            <person name="Kuees U."/>
            <person name="Lindquist E.A."/>
            <person name="Lucas S.M."/>
            <person name="Mago R."/>
            <person name="Mauceli E."/>
            <person name="Morin E."/>
            <person name="Murat C."/>
            <person name="Pangilinan J.L."/>
            <person name="Park R."/>
            <person name="Pearson M."/>
            <person name="Quesneville H."/>
            <person name="Rouhier N."/>
            <person name="Sakthikumar S."/>
            <person name="Salamov A.A."/>
            <person name="Schmutz J."/>
            <person name="Selles B."/>
            <person name="Shapiro H."/>
            <person name="Tanguay P."/>
            <person name="Tuskan G.A."/>
            <person name="Henrissat B."/>
            <person name="Van de Peer Y."/>
            <person name="Rouze P."/>
            <person name="Ellis J.G."/>
            <person name="Dodds P.N."/>
            <person name="Schein J.E."/>
            <person name="Zhong S."/>
            <person name="Hamelin R.C."/>
            <person name="Grigoriev I.V."/>
            <person name="Szabo L.J."/>
            <person name="Martin F."/>
        </authorList>
    </citation>
    <scope>NUCLEOTIDE SEQUENCE [LARGE SCALE GENOMIC DNA]</scope>
    <source>
        <strain evidence="3">98AG31 / pathotype 3-4-7</strain>
    </source>
</reference>
<evidence type="ECO:0000313" key="2">
    <source>
        <dbReference type="EMBL" id="EGF98621.1"/>
    </source>
</evidence>
<feature type="region of interest" description="Disordered" evidence="1">
    <location>
        <begin position="1"/>
        <end position="105"/>
    </location>
</feature>
<name>F4S9R4_MELLP</name>
<feature type="compositionally biased region" description="Polar residues" evidence="1">
    <location>
        <begin position="10"/>
        <end position="30"/>
    </location>
</feature>
<gene>
    <name evidence="2" type="ORF">MELLADRAFT_113402</name>
</gene>
<protein>
    <submittedName>
        <fullName evidence="2">Uncharacterized protein</fullName>
    </submittedName>
</protein>
<accession>F4S9R4</accession>
<dbReference type="VEuPathDB" id="FungiDB:MELLADRAFT_113402"/>
<evidence type="ECO:0000256" key="1">
    <source>
        <dbReference type="SAM" id="MobiDB-lite"/>
    </source>
</evidence>
<dbReference type="KEGG" id="mlr:MELLADRAFT_113402"/>
<dbReference type="AlphaFoldDB" id="F4S9R4"/>
<keyword evidence="3" id="KW-1185">Reference proteome</keyword>
<feature type="region of interest" description="Disordered" evidence="1">
    <location>
        <begin position="241"/>
        <end position="264"/>
    </location>
</feature>
<feature type="compositionally biased region" description="Polar residues" evidence="1">
    <location>
        <begin position="88"/>
        <end position="105"/>
    </location>
</feature>
<sequence>MSAPKDIKDFNTQVKRTSDRINGNSASMSGANPAALTQGETGSSPAPPAVGAGTGGGPTVHEPAGGNLDNGQPLPGKEMSNAAVPSGKSGTRVASSTNSSGVSTIPATATVPRLPVNPAQGVLAPLIAEEVINKTVVNGTSLPSVSSAAAHSKFMAGTSTILNRIDECSPDAIKTWLQSRGFDLVALTPGGTSKEVAELTPNAQNTPASHEQNTSSKAADEPLTAGMADTSLAGRNVAAATLSESAGETPGPAAIPAKRPPTTQLGPFDLTVDEDDKIVALAAWWEINPLTDRRHALTASQIITLTTTCRCTTAQEVLRLITLKIGDRRSEVTIPEAVEGAGTVETMVRGQGALVVAGRIGEEIVMTVGVMREIMLDLQGGKCMSTVEYEIFLVPVEF</sequence>
<proteinExistence type="predicted"/>
<evidence type="ECO:0000313" key="3">
    <source>
        <dbReference type="Proteomes" id="UP000001072"/>
    </source>
</evidence>
<dbReference type="InParanoid" id="F4S9R4"/>
<dbReference type="Proteomes" id="UP000001072">
    <property type="component" value="Unassembled WGS sequence"/>
</dbReference>
<dbReference type="HOGENOM" id="CLU_692766_0_0_1"/>
<organism evidence="3">
    <name type="scientific">Melampsora larici-populina (strain 98AG31 / pathotype 3-4-7)</name>
    <name type="common">Poplar leaf rust fungus</name>
    <dbReference type="NCBI Taxonomy" id="747676"/>
    <lineage>
        <taxon>Eukaryota</taxon>
        <taxon>Fungi</taxon>
        <taxon>Dikarya</taxon>
        <taxon>Basidiomycota</taxon>
        <taxon>Pucciniomycotina</taxon>
        <taxon>Pucciniomycetes</taxon>
        <taxon>Pucciniales</taxon>
        <taxon>Melampsoraceae</taxon>
        <taxon>Melampsora</taxon>
    </lineage>
</organism>
<dbReference type="GeneID" id="18924969"/>